<organism evidence="3 4">
    <name type="scientific">Paraphaeosphaeria minitans</name>
    <dbReference type="NCBI Taxonomy" id="565426"/>
    <lineage>
        <taxon>Eukaryota</taxon>
        <taxon>Fungi</taxon>
        <taxon>Dikarya</taxon>
        <taxon>Ascomycota</taxon>
        <taxon>Pezizomycotina</taxon>
        <taxon>Dothideomycetes</taxon>
        <taxon>Pleosporomycetidae</taxon>
        <taxon>Pleosporales</taxon>
        <taxon>Massarineae</taxon>
        <taxon>Didymosphaeriaceae</taxon>
        <taxon>Paraphaeosphaeria</taxon>
    </lineage>
</organism>
<feature type="region of interest" description="Disordered" evidence="1">
    <location>
        <begin position="1"/>
        <end position="24"/>
    </location>
</feature>
<evidence type="ECO:0000256" key="2">
    <source>
        <dbReference type="SAM" id="Phobius"/>
    </source>
</evidence>
<comment type="caution">
    <text evidence="3">The sequence shown here is derived from an EMBL/GenBank/DDBJ whole genome shotgun (WGS) entry which is preliminary data.</text>
</comment>
<feature type="compositionally biased region" description="Low complexity" evidence="1">
    <location>
        <begin position="343"/>
        <end position="358"/>
    </location>
</feature>
<evidence type="ECO:0000313" key="4">
    <source>
        <dbReference type="Proteomes" id="UP000756921"/>
    </source>
</evidence>
<feature type="compositionally biased region" description="Low complexity" evidence="1">
    <location>
        <begin position="293"/>
        <end position="302"/>
    </location>
</feature>
<feature type="region of interest" description="Disordered" evidence="1">
    <location>
        <begin position="93"/>
        <end position="113"/>
    </location>
</feature>
<feature type="region of interest" description="Disordered" evidence="1">
    <location>
        <begin position="293"/>
        <end position="401"/>
    </location>
</feature>
<feature type="region of interest" description="Disordered" evidence="1">
    <location>
        <begin position="58"/>
        <end position="80"/>
    </location>
</feature>
<sequence length="484" mass="51823">MCNLRRRPQRRSRGEGKRRRRAAASQACLSDACAAGQRPWHRHLSQGHAPGQALDTLLDRLSTGGGPDENDKSTHFGVAIDGGHNRRARLLGGAGEEVEEEEEEEEEGESVSRGVVAAVHATGRWERKRGEGRAGGQAHRLGVGEGRHTSSWAWERAGGHTHTHTHTHKLDYGANRRAPTEPPPSIPAAPRLLASLTVVVTGKRGAIGKYGASRESPAKCGDTGKSRESLASLESHWQVWRVTGKSGESLASLETLASLESHWQVWRVTGNLHPPGELAASLEPLASMESLASTESSASLQSPAKSIAPKHALPAGTEWTRDEPKRSGSGSGGRAGGRAGNCPMPSNAPPSATSSSNPKAQRSRGHGIPAFAFLLGPPGNTHTHTHTHTHTPTPDTSHQPHTVQKSAHFSRIWVASFFFFLFWLPRCWDALPDGASSLSLSLSLSLSFLVLVFVPVLASGPLATPVPRLLSRLDRPLSFPRPPT</sequence>
<keyword evidence="2" id="KW-1133">Transmembrane helix</keyword>
<feature type="transmembrane region" description="Helical" evidence="2">
    <location>
        <begin position="408"/>
        <end position="425"/>
    </location>
</feature>
<proteinExistence type="predicted"/>
<keyword evidence="2" id="KW-0472">Membrane</keyword>
<dbReference type="AlphaFoldDB" id="A0A9P6KMS0"/>
<evidence type="ECO:0000313" key="3">
    <source>
        <dbReference type="EMBL" id="KAF9732262.1"/>
    </source>
</evidence>
<gene>
    <name evidence="3" type="ORF">PMIN01_10191</name>
</gene>
<feature type="region of interest" description="Disordered" evidence="1">
    <location>
        <begin position="126"/>
        <end position="146"/>
    </location>
</feature>
<reference evidence="3" key="1">
    <citation type="journal article" date="2020" name="Mol. Plant Microbe Interact.">
        <title>Genome Sequence of the Biocontrol Agent Coniothyrium minitans strain Conio (IMI 134523).</title>
        <authorList>
            <person name="Patel D."/>
            <person name="Shittu T.A."/>
            <person name="Baroncelli R."/>
            <person name="Muthumeenakshi S."/>
            <person name="Osborne T.H."/>
            <person name="Janganan T.K."/>
            <person name="Sreenivasaprasad S."/>
        </authorList>
    </citation>
    <scope>NUCLEOTIDE SEQUENCE</scope>
    <source>
        <strain evidence="3">Conio</strain>
    </source>
</reference>
<feature type="compositionally biased region" description="Basic residues" evidence="1">
    <location>
        <begin position="1"/>
        <end position="22"/>
    </location>
</feature>
<dbReference type="EMBL" id="WJXW01000011">
    <property type="protein sequence ID" value="KAF9732262.1"/>
    <property type="molecule type" value="Genomic_DNA"/>
</dbReference>
<name>A0A9P6KMS0_9PLEO</name>
<keyword evidence="2" id="KW-0812">Transmembrane</keyword>
<feature type="compositionally biased region" description="Acidic residues" evidence="1">
    <location>
        <begin position="96"/>
        <end position="109"/>
    </location>
</feature>
<dbReference type="Proteomes" id="UP000756921">
    <property type="component" value="Unassembled WGS sequence"/>
</dbReference>
<feature type="compositionally biased region" description="Gly residues" evidence="1">
    <location>
        <begin position="329"/>
        <end position="339"/>
    </location>
</feature>
<feature type="transmembrane region" description="Helical" evidence="2">
    <location>
        <begin position="437"/>
        <end position="458"/>
    </location>
</feature>
<keyword evidence="4" id="KW-1185">Reference proteome</keyword>
<protein>
    <submittedName>
        <fullName evidence="3">Uncharacterized protein</fullName>
    </submittedName>
</protein>
<evidence type="ECO:0000256" key="1">
    <source>
        <dbReference type="SAM" id="MobiDB-lite"/>
    </source>
</evidence>
<accession>A0A9P6KMS0</accession>
<feature type="compositionally biased region" description="Low complexity" evidence="1">
    <location>
        <begin position="390"/>
        <end position="401"/>
    </location>
</feature>